<dbReference type="Pfam" id="PF05147">
    <property type="entry name" value="LANC_like"/>
    <property type="match status" value="1"/>
</dbReference>
<dbReference type="CDD" id="cd04794">
    <property type="entry name" value="euk_LANCL"/>
    <property type="match status" value="1"/>
</dbReference>
<evidence type="ECO:0000256" key="1">
    <source>
        <dbReference type="ARBA" id="ARBA00007179"/>
    </source>
</evidence>
<evidence type="ECO:0000313" key="3">
    <source>
        <dbReference type="EMBL" id="EUB55384.1"/>
    </source>
</evidence>
<evidence type="ECO:0000313" key="4">
    <source>
        <dbReference type="Proteomes" id="UP000019149"/>
    </source>
</evidence>
<dbReference type="Gene3D" id="1.50.10.10">
    <property type="match status" value="1"/>
</dbReference>
<dbReference type="InterPro" id="IPR020464">
    <property type="entry name" value="LanC-like_prot_euk"/>
</dbReference>
<keyword evidence="2" id="KW-0479">Metal-binding</keyword>
<organism evidence="3 4">
    <name type="scientific">Echinococcus granulosus</name>
    <name type="common">Hydatid tapeworm</name>
    <dbReference type="NCBI Taxonomy" id="6210"/>
    <lineage>
        <taxon>Eukaryota</taxon>
        <taxon>Metazoa</taxon>
        <taxon>Spiralia</taxon>
        <taxon>Lophotrochozoa</taxon>
        <taxon>Platyhelminthes</taxon>
        <taxon>Cestoda</taxon>
        <taxon>Eucestoda</taxon>
        <taxon>Cyclophyllidea</taxon>
        <taxon>Taeniidae</taxon>
        <taxon>Echinococcus</taxon>
        <taxon>Echinococcus granulosus group</taxon>
    </lineage>
</organism>
<reference evidence="3 4" key="1">
    <citation type="journal article" date="2013" name="Nat. Genet.">
        <title>The genome of the hydatid tapeworm Echinococcus granulosus.</title>
        <authorList>
            <person name="Zheng H."/>
            <person name="Zhang W."/>
            <person name="Zhang L."/>
            <person name="Zhang Z."/>
            <person name="Li J."/>
            <person name="Lu G."/>
            <person name="Zhu Y."/>
            <person name="Wang Y."/>
            <person name="Huang Y."/>
            <person name="Liu J."/>
            <person name="Kang H."/>
            <person name="Chen J."/>
            <person name="Wang L."/>
            <person name="Chen A."/>
            <person name="Yu S."/>
            <person name="Gao Z."/>
            <person name="Jin L."/>
            <person name="Gu W."/>
            <person name="Wang Z."/>
            <person name="Zhao L."/>
            <person name="Shi B."/>
            <person name="Wen H."/>
            <person name="Lin R."/>
            <person name="Jones M.K."/>
            <person name="Brejova B."/>
            <person name="Vinar T."/>
            <person name="Zhao G."/>
            <person name="McManus D.P."/>
            <person name="Chen Z."/>
            <person name="Zhou Y."/>
            <person name="Wang S."/>
        </authorList>
    </citation>
    <scope>NUCLEOTIDE SEQUENCE [LARGE SCALE GENOMIC DNA]</scope>
</reference>
<dbReference type="GO" id="GO:0005975">
    <property type="term" value="P:carbohydrate metabolic process"/>
    <property type="evidence" value="ECO:0007669"/>
    <property type="project" value="InterPro"/>
</dbReference>
<dbReference type="CTD" id="36345476"/>
<comment type="caution">
    <text evidence="3">The sequence shown here is derived from an EMBL/GenBank/DDBJ whole genome shotgun (WGS) entry which is preliminary data.</text>
</comment>
<dbReference type="GO" id="GO:0031179">
    <property type="term" value="P:peptide modification"/>
    <property type="evidence" value="ECO:0007669"/>
    <property type="project" value="InterPro"/>
</dbReference>
<dbReference type="PRINTS" id="PR01950">
    <property type="entry name" value="LANCSUPER"/>
</dbReference>
<dbReference type="OrthoDB" id="6246986at2759"/>
<dbReference type="RefSeq" id="XP_024346580.1">
    <property type="nucleotide sequence ID" value="XM_024499010.1"/>
</dbReference>
<dbReference type="GO" id="GO:0005886">
    <property type="term" value="C:plasma membrane"/>
    <property type="evidence" value="ECO:0007669"/>
    <property type="project" value="TreeGrafter"/>
</dbReference>
<dbReference type="InterPro" id="IPR012341">
    <property type="entry name" value="6hp_glycosidase-like_sf"/>
</dbReference>
<evidence type="ECO:0000256" key="2">
    <source>
        <dbReference type="PIRSR" id="PIRSR607822-1"/>
    </source>
</evidence>
<feature type="binding site" evidence="2">
    <location>
        <position position="93"/>
    </location>
    <ligand>
        <name>Zn(2+)</name>
        <dbReference type="ChEBI" id="CHEBI:29105"/>
    </ligand>
</feature>
<dbReference type="GeneID" id="36345476"/>
<dbReference type="InterPro" id="IPR007822">
    <property type="entry name" value="LANC-like"/>
</dbReference>
<dbReference type="GO" id="GO:0046872">
    <property type="term" value="F:metal ion binding"/>
    <property type="evidence" value="ECO:0007669"/>
    <property type="project" value="UniProtKB-KW"/>
</dbReference>
<dbReference type="PANTHER" id="PTHR12736">
    <property type="entry name" value="LANC-LIKE PROTEIN"/>
    <property type="match status" value="1"/>
</dbReference>
<dbReference type="KEGG" id="egl:EGR_09761"/>
<dbReference type="AlphaFoldDB" id="W6UPQ7"/>
<dbReference type="PRINTS" id="PR01951">
    <property type="entry name" value="LANCEUKARYTE"/>
</dbReference>
<name>W6UPQ7_ECHGR</name>
<comment type="similarity">
    <text evidence="1">Belongs to the LanC-like protein family.</text>
</comment>
<keyword evidence="2" id="KW-0862">Zinc</keyword>
<accession>W6UPQ7</accession>
<sequence length="233" mass="26411">MTFLFLHAYKSLQSSDVTWLARLQLSSGNWPSSLGSSIGQDRLVQWCHGAPGIVPLLLCAYKLTGEEDYLKRAERGGEVIWERGLLTKGCGLCHGSAGSGYALLSLYQHTGNTKYLQMAGAVSSPFAFSYSPHSLSRLPPNASPYRLLSGARTTSNTLREHQTVLCHCSKDWQERLRFWQICAIRRRESSHCFIEQVEKPAQWNRMTQIHLFLEDRPPIFICPQYSLNINFLM</sequence>
<feature type="binding site" evidence="2">
    <location>
        <position position="47"/>
    </location>
    <ligand>
        <name>Zn(2+)</name>
        <dbReference type="ChEBI" id="CHEBI:29105"/>
    </ligand>
</feature>
<protein>
    <submittedName>
        <fullName evidence="3">LanC-like protein</fullName>
    </submittedName>
</protein>
<gene>
    <name evidence="3" type="ORF">EGR_09761</name>
</gene>
<feature type="binding site" evidence="2">
    <location>
        <position position="94"/>
    </location>
    <ligand>
        <name>Zn(2+)</name>
        <dbReference type="ChEBI" id="CHEBI:29105"/>
    </ligand>
</feature>
<dbReference type="SUPFAM" id="SSF158745">
    <property type="entry name" value="LanC-like"/>
    <property type="match status" value="1"/>
</dbReference>
<keyword evidence="4" id="KW-1185">Reference proteome</keyword>
<proteinExistence type="inferred from homology"/>
<dbReference type="EMBL" id="APAU02000165">
    <property type="protein sequence ID" value="EUB55384.1"/>
    <property type="molecule type" value="Genomic_DNA"/>
</dbReference>
<dbReference type="Proteomes" id="UP000019149">
    <property type="component" value="Unassembled WGS sequence"/>
</dbReference>
<dbReference type="PANTHER" id="PTHR12736:SF7">
    <property type="entry name" value="LANC-LIKE PROTEIN 3"/>
    <property type="match status" value="1"/>
</dbReference>